<dbReference type="EMBL" id="LN614827">
    <property type="protein sequence ID" value="CEG57294.1"/>
    <property type="molecule type" value="Genomic_DNA"/>
</dbReference>
<dbReference type="KEGG" id="lfa:LFA_1901"/>
<reference evidence="2" key="1">
    <citation type="submission" date="2014-09" db="EMBL/GenBank/DDBJ databases">
        <authorList>
            <person name="Gomez-Valero L."/>
        </authorList>
    </citation>
    <scope>NUCLEOTIDE SEQUENCE [LARGE SCALE GENOMIC DNA]</scope>
    <source>
        <strain evidence="2">ATCC700992</strain>
    </source>
</reference>
<accession>A0A098G5P1</accession>
<evidence type="ECO:0000313" key="1">
    <source>
        <dbReference type="EMBL" id="CEG57294.1"/>
    </source>
</evidence>
<keyword evidence="2" id="KW-1185">Reference proteome</keyword>
<dbReference type="HOGENOM" id="CLU_2617657_0_0_6"/>
<sequence>MAYFASYYLNLHDESEYEIFNILIQHAALLQWVSECLGSDLAFFQLLVRRQKARPATRYALNSESGNARSLALFKIRQ</sequence>
<name>A0A098G5P1_9GAMM</name>
<proteinExistence type="predicted"/>
<gene>
    <name evidence="1" type="ORF">LFA_1901</name>
</gene>
<dbReference type="Proteomes" id="UP000032430">
    <property type="component" value="Chromosome I"/>
</dbReference>
<protein>
    <submittedName>
        <fullName evidence="1">Uncharacterized protein</fullName>
    </submittedName>
</protein>
<dbReference type="AlphaFoldDB" id="A0A098G5P1"/>
<organism evidence="1 2">
    <name type="scientific">Legionella fallonii LLAP-10</name>
    <dbReference type="NCBI Taxonomy" id="1212491"/>
    <lineage>
        <taxon>Bacteria</taxon>
        <taxon>Pseudomonadati</taxon>
        <taxon>Pseudomonadota</taxon>
        <taxon>Gammaproteobacteria</taxon>
        <taxon>Legionellales</taxon>
        <taxon>Legionellaceae</taxon>
        <taxon>Legionella</taxon>
    </lineage>
</organism>
<evidence type="ECO:0000313" key="2">
    <source>
        <dbReference type="Proteomes" id="UP000032430"/>
    </source>
</evidence>